<dbReference type="AlphaFoldDB" id="A0A7C8Z749"/>
<organism evidence="1">
    <name type="scientific">Opuntia streptacantha</name>
    <name type="common">Prickly pear cactus</name>
    <name type="synonym">Opuntia cardona</name>
    <dbReference type="NCBI Taxonomy" id="393608"/>
    <lineage>
        <taxon>Eukaryota</taxon>
        <taxon>Viridiplantae</taxon>
        <taxon>Streptophyta</taxon>
        <taxon>Embryophyta</taxon>
        <taxon>Tracheophyta</taxon>
        <taxon>Spermatophyta</taxon>
        <taxon>Magnoliopsida</taxon>
        <taxon>eudicotyledons</taxon>
        <taxon>Gunneridae</taxon>
        <taxon>Pentapetalae</taxon>
        <taxon>Caryophyllales</taxon>
        <taxon>Cactineae</taxon>
        <taxon>Cactaceae</taxon>
        <taxon>Opuntioideae</taxon>
        <taxon>Opuntia</taxon>
    </lineage>
</organism>
<name>A0A7C8Z749_OPUST</name>
<proteinExistence type="predicted"/>
<accession>A0A7C8Z749</accession>
<evidence type="ECO:0000313" key="1">
    <source>
        <dbReference type="EMBL" id="MBA4635834.1"/>
    </source>
</evidence>
<protein>
    <submittedName>
        <fullName evidence="1">Uncharacterized protein</fullName>
    </submittedName>
</protein>
<reference evidence="1" key="1">
    <citation type="journal article" date="2013" name="J. Plant Res.">
        <title>Effect of fungi and light on seed germination of three Opuntia species from semiarid lands of central Mexico.</title>
        <authorList>
            <person name="Delgado-Sanchez P."/>
            <person name="Jimenez-Bremont J.F."/>
            <person name="Guerrero-Gonzalez Mde L."/>
            <person name="Flores J."/>
        </authorList>
    </citation>
    <scope>NUCLEOTIDE SEQUENCE</scope>
    <source>
        <tissue evidence="1">Cladode</tissue>
    </source>
</reference>
<sequence>MMFVLTPSSRICSNNSNASSHIPLEAYPEIMEFHENASLLGNLLNSSRATSISPHFPYMEISAFWTHKDIPQLSAKMDLWISLPKARSACSPHALSTDG</sequence>
<dbReference type="EMBL" id="GISG01097075">
    <property type="protein sequence ID" value="MBA4635834.1"/>
    <property type="molecule type" value="Transcribed_RNA"/>
</dbReference>
<reference evidence="1" key="2">
    <citation type="submission" date="2020-07" db="EMBL/GenBank/DDBJ databases">
        <authorList>
            <person name="Vera ALvarez R."/>
            <person name="Arias-Moreno D.M."/>
            <person name="Jimenez-Jacinto V."/>
            <person name="Jimenez-Bremont J.F."/>
            <person name="Swaminathan K."/>
            <person name="Moose S.P."/>
            <person name="Guerrero-Gonzalez M.L."/>
            <person name="Marino-Ramirez L."/>
            <person name="Landsman D."/>
            <person name="Rodriguez-Kessler M."/>
            <person name="Delgado-Sanchez P."/>
        </authorList>
    </citation>
    <scope>NUCLEOTIDE SEQUENCE</scope>
    <source>
        <tissue evidence="1">Cladode</tissue>
    </source>
</reference>